<evidence type="ECO:0000256" key="8">
    <source>
        <dbReference type="ARBA" id="ARBA00022989"/>
    </source>
</evidence>
<dbReference type="AlphaFoldDB" id="A0A6M8FH03"/>
<dbReference type="PIRSF" id="PIRSF016636">
    <property type="entry name" value="AlgI_DltB"/>
    <property type="match status" value="1"/>
</dbReference>
<feature type="transmembrane region" description="Helical" evidence="12">
    <location>
        <begin position="77"/>
        <end position="95"/>
    </location>
</feature>
<dbReference type="GO" id="GO:0016746">
    <property type="term" value="F:acyltransferase activity"/>
    <property type="evidence" value="ECO:0007669"/>
    <property type="project" value="UniProtKB-KW"/>
</dbReference>
<evidence type="ECO:0000256" key="3">
    <source>
        <dbReference type="ARBA" id="ARBA00010323"/>
    </source>
</evidence>
<evidence type="ECO:0000256" key="6">
    <source>
        <dbReference type="ARBA" id="ARBA00022692"/>
    </source>
</evidence>
<name>A0A6M8FH03_9GAMM</name>
<proteinExistence type="inferred from homology"/>
<evidence type="ECO:0000256" key="11">
    <source>
        <dbReference type="PIRNR" id="PIRNR016636"/>
    </source>
</evidence>
<evidence type="ECO:0000256" key="7">
    <source>
        <dbReference type="ARBA" id="ARBA00022841"/>
    </source>
</evidence>
<keyword evidence="14" id="KW-1185">Reference proteome</keyword>
<keyword evidence="7 11" id="KW-0016">Alginate biosynthesis</keyword>
<dbReference type="Proteomes" id="UP000501379">
    <property type="component" value="Chromosome"/>
</dbReference>
<gene>
    <name evidence="13" type="ORF">HNE05_19945</name>
</gene>
<protein>
    <recommendedName>
        <fullName evidence="11">Probable alginate O-acetylase</fullName>
        <ecNumber evidence="11">2.3.1.-</ecNumber>
    </recommendedName>
</protein>
<evidence type="ECO:0000256" key="2">
    <source>
        <dbReference type="ARBA" id="ARBA00005182"/>
    </source>
</evidence>
<organism evidence="13 14">
    <name type="scientific">Aquipseudomonas campi</name>
    <dbReference type="NCBI Taxonomy" id="2731681"/>
    <lineage>
        <taxon>Bacteria</taxon>
        <taxon>Pseudomonadati</taxon>
        <taxon>Pseudomonadota</taxon>
        <taxon>Gammaproteobacteria</taxon>
        <taxon>Pseudomonadales</taxon>
        <taxon>Pseudomonadaceae</taxon>
        <taxon>Aquipseudomonas</taxon>
    </lineage>
</organism>
<dbReference type="PANTHER" id="PTHR13285">
    <property type="entry name" value="ACYLTRANSFERASE"/>
    <property type="match status" value="1"/>
</dbReference>
<keyword evidence="4 11" id="KW-1003">Cell membrane</keyword>
<dbReference type="PIRSF" id="PIRSF500217">
    <property type="entry name" value="AlgI"/>
    <property type="match status" value="1"/>
</dbReference>
<feature type="transmembrane region" description="Helical" evidence="12">
    <location>
        <begin position="443"/>
        <end position="464"/>
    </location>
</feature>
<dbReference type="UniPathway" id="UPA00286"/>
<dbReference type="InterPro" id="IPR028362">
    <property type="entry name" value="AlgI"/>
</dbReference>
<dbReference type="InterPro" id="IPR051085">
    <property type="entry name" value="MB_O-acyltransferase"/>
</dbReference>
<evidence type="ECO:0000256" key="10">
    <source>
        <dbReference type="ARBA" id="ARBA00023315"/>
    </source>
</evidence>
<dbReference type="Pfam" id="PF03062">
    <property type="entry name" value="MBOAT"/>
    <property type="match status" value="1"/>
</dbReference>
<keyword evidence="10 11" id="KW-0012">Acyltransferase</keyword>
<dbReference type="InterPro" id="IPR024194">
    <property type="entry name" value="Ac/AlaTfrase_AlgI/DltB"/>
</dbReference>
<comment type="subcellular location">
    <subcellularLocation>
        <location evidence="1">Cell inner membrane</location>
        <topology evidence="1">Multi-pass membrane protein</topology>
    </subcellularLocation>
</comment>
<comment type="pathway">
    <text evidence="2 11">Glycan biosynthesis; alginate biosynthesis.</text>
</comment>
<keyword evidence="8 12" id="KW-1133">Transmembrane helix</keyword>
<evidence type="ECO:0000256" key="9">
    <source>
        <dbReference type="ARBA" id="ARBA00023136"/>
    </source>
</evidence>
<evidence type="ECO:0000313" key="14">
    <source>
        <dbReference type="Proteomes" id="UP000501379"/>
    </source>
</evidence>
<dbReference type="InterPro" id="IPR004299">
    <property type="entry name" value="MBOAT_fam"/>
</dbReference>
<feature type="transmembrane region" description="Helical" evidence="12">
    <location>
        <begin position="361"/>
        <end position="380"/>
    </location>
</feature>
<reference evidence="13" key="1">
    <citation type="submission" date="2020-07" db="EMBL/GenBank/DDBJ databases">
        <title>Nitrate ammonifying Pseudomonas campi sp. nov. isolated from German agricultural grassland.</title>
        <authorList>
            <person name="Timsy T."/>
            <person name="Ulrich A."/>
            <person name="Spanner T."/>
            <person name="Foesel B."/>
            <person name="Kolb S."/>
            <person name="Horn M.A."/>
            <person name="Behrendt U."/>
        </authorList>
    </citation>
    <scope>NUCLEOTIDE SEQUENCE</scope>
    <source>
        <strain evidence="13">S1-A32-2</strain>
    </source>
</reference>
<feature type="transmembrane region" description="Helical" evidence="12">
    <location>
        <begin position="400"/>
        <end position="422"/>
    </location>
</feature>
<dbReference type="RefSeq" id="WP_173211496.1">
    <property type="nucleotide sequence ID" value="NZ_CP053697.2"/>
</dbReference>
<dbReference type="EC" id="2.3.1.-" evidence="11"/>
<feature type="transmembrane region" description="Helical" evidence="12">
    <location>
        <begin position="320"/>
        <end position="341"/>
    </location>
</feature>
<feature type="transmembrane region" description="Helical" evidence="12">
    <location>
        <begin position="122"/>
        <end position="141"/>
    </location>
</feature>
<dbReference type="KEGG" id="pcam:HNE05_19945"/>
<evidence type="ECO:0000256" key="1">
    <source>
        <dbReference type="ARBA" id="ARBA00004429"/>
    </source>
</evidence>
<feature type="transmembrane region" description="Helical" evidence="12">
    <location>
        <begin position="47"/>
        <end position="65"/>
    </location>
</feature>
<evidence type="ECO:0000256" key="5">
    <source>
        <dbReference type="ARBA" id="ARBA00022679"/>
    </source>
</evidence>
<comment type="similarity">
    <text evidence="3 11">Belongs to the membrane-bound acyltransferase family.</text>
</comment>
<evidence type="ECO:0000256" key="12">
    <source>
        <dbReference type="SAM" id="Phobius"/>
    </source>
</evidence>
<accession>A0A6M8FH03</accession>
<dbReference type="GO" id="GO:0005886">
    <property type="term" value="C:plasma membrane"/>
    <property type="evidence" value="ECO:0007669"/>
    <property type="project" value="UniProtKB-SubCell"/>
</dbReference>
<dbReference type="GO" id="GO:0042121">
    <property type="term" value="P:alginic acid biosynthetic process"/>
    <property type="evidence" value="ECO:0007669"/>
    <property type="project" value="UniProtKB-UniRule"/>
</dbReference>
<evidence type="ECO:0000313" key="13">
    <source>
        <dbReference type="EMBL" id="QKE65533.1"/>
    </source>
</evidence>
<sequence>MVFTSNIFLCLFLPVFLLVYYLVKDSWRSHVIVLGSYIFYAWWRPDFLLLFVGISYWNYWFGMLIKRRVDGEDKRAAFRLLCLGVAGNLAALGYFKYANFGFEVLNDVLQPLGVNTFTLEHIILPLGISFYVFQAISYIVDIYRKDAEPTTRFVDFAAFIALFPQLIAGPILRYSLIDKQLKQRTHSLELFSLGAARFMLGFVKKVLIADSLAPMGTVILGESQPQMVDAWFGMFISLLQLYFDFSGYSDMAIGLGMMMGFRFAENFNQPLLCQSMTEFWRRWHLTLADFLRDYIYMPLIRSRTMKAEGALFCTMLLSGFWHGASFAYILFGLYFAVLMLIERRMGWVTKVNGPYRLHRNLIAVVLVMGVMPFFITGDIDHAVNILTGMFGLRGLGSLDAYFIETSSMTVAFTGLAILWIILAGRINLRYYAGHKQGYWMQHVGGLGTLLLWAGFGLSLSRLAANSFSPFLYFQF</sequence>
<evidence type="ECO:0000256" key="4">
    <source>
        <dbReference type="ARBA" id="ARBA00022475"/>
    </source>
</evidence>
<keyword evidence="5 11" id="KW-0808">Transferase</keyword>
<dbReference type="PANTHER" id="PTHR13285:SF23">
    <property type="entry name" value="TEICHOIC ACID D-ALANYLTRANSFERASE"/>
    <property type="match status" value="1"/>
</dbReference>
<keyword evidence="6 11" id="KW-0812">Transmembrane</keyword>
<dbReference type="EMBL" id="CP053697">
    <property type="protein sequence ID" value="QKE65533.1"/>
    <property type="molecule type" value="Genomic_DNA"/>
</dbReference>
<feature type="transmembrane region" description="Helical" evidence="12">
    <location>
        <begin position="7"/>
        <end position="23"/>
    </location>
</feature>
<feature type="transmembrane region" description="Helical" evidence="12">
    <location>
        <begin position="153"/>
        <end position="176"/>
    </location>
</feature>
<keyword evidence="9 11" id="KW-0472">Membrane</keyword>
<keyword evidence="11" id="KW-0997">Cell inner membrane</keyword>